<reference evidence="1" key="1">
    <citation type="journal article" date="2012" name="PLoS ONE">
        <title>Gene sets for utilization of primary and secondary nutrition supplies in the distal gut of endangered iberian lynx.</title>
        <authorList>
            <person name="Alcaide M."/>
            <person name="Messina E."/>
            <person name="Richter M."/>
            <person name="Bargiela R."/>
            <person name="Peplies J."/>
            <person name="Huws S.A."/>
            <person name="Newbold C.J."/>
            <person name="Golyshin P.N."/>
            <person name="Simon M.A."/>
            <person name="Lopez G."/>
            <person name="Yakimov M.M."/>
            <person name="Ferrer M."/>
        </authorList>
    </citation>
    <scope>NUCLEOTIDE SEQUENCE</scope>
</reference>
<sequence>MSWRSCRKSILSCLRQLLCCCSSFSLHLSTESRCLAFQGLQSPYKF</sequence>
<proteinExistence type="predicted"/>
<protein>
    <submittedName>
        <fullName evidence="1">Secreted protein</fullName>
    </submittedName>
</protein>
<gene>
    <name evidence="1" type="ORF">EVA_10226</name>
</gene>
<comment type="caution">
    <text evidence="1">The sequence shown here is derived from an EMBL/GenBank/DDBJ whole genome shotgun (WGS) entry which is preliminary data.</text>
</comment>
<dbReference type="EMBL" id="AMCI01002868">
    <property type="protein sequence ID" value="EJX01668.1"/>
    <property type="molecule type" value="Genomic_DNA"/>
</dbReference>
<name>J9GIA5_9ZZZZ</name>
<dbReference type="AlphaFoldDB" id="J9GIA5"/>
<evidence type="ECO:0000313" key="1">
    <source>
        <dbReference type="EMBL" id="EJX01668.1"/>
    </source>
</evidence>
<accession>J9GIA5</accession>
<organism evidence="1">
    <name type="scientific">gut metagenome</name>
    <dbReference type="NCBI Taxonomy" id="749906"/>
    <lineage>
        <taxon>unclassified sequences</taxon>
        <taxon>metagenomes</taxon>
        <taxon>organismal metagenomes</taxon>
    </lineage>
</organism>